<evidence type="ECO:0000256" key="6">
    <source>
        <dbReference type="ARBA" id="ARBA00048132"/>
    </source>
</evidence>
<dbReference type="PANTHER" id="PTHR48105">
    <property type="entry name" value="THIOREDOXIN REDUCTASE 1-RELATED-RELATED"/>
    <property type="match status" value="1"/>
</dbReference>
<evidence type="ECO:0000256" key="5">
    <source>
        <dbReference type="ARBA" id="ARBA00023284"/>
    </source>
</evidence>
<comment type="catalytic activity">
    <reaction evidence="6">
        <text>[thioredoxin]-dithiol + NADP(+) = [thioredoxin]-disulfide + NADPH + H(+)</text>
        <dbReference type="Rhea" id="RHEA:20345"/>
        <dbReference type="Rhea" id="RHEA-COMP:10698"/>
        <dbReference type="Rhea" id="RHEA-COMP:10700"/>
        <dbReference type="ChEBI" id="CHEBI:15378"/>
        <dbReference type="ChEBI" id="CHEBI:29950"/>
        <dbReference type="ChEBI" id="CHEBI:50058"/>
        <dbReference type="ChEBI" id="CHEBI:57783"/>
        <dbReference type="ChEBI" id="CHEBI:58349"/>
        <dbReference type="EC" id="1.8.1.9"/>
    </reaction>
</comment>
<evidence type="ECO:0000256" key="3">
    <source>
        <dbReference type="ARBA" id="ARBA00023002"/>
    </source>
</evidence>
<evidence type="ECO:0000256" key="1">
    <source>
        <dbReference type="ARBA" id="ARBA00022630"/>
    </source>
</evidence>
<dbReference type="EMBL" id="LSCR01000029">
    <property type="protein sequence ID" value="KXB33798.1"/>
    <property type="molecule type" value="Genomic_DNA"/>
</dbReference>
<dbReference type="Gene3D" id="3.50.50.60">
    <property type="entry name" value="FAD/NAD(P)-binding domain"/>
    <property type="match status" value="2"/>
</dbReference>
<accession>A0A133XS96</accession>
<dbReference type="SUPFAM" id="SSF51905">
    <property type="entry name" value="FAD/NAD(P)-binding domain"/>
    <property type="match status" value="1"/>
</dbReference>
<organism evidence="8 9">
    <name type="scientific">Atopobium deltae</name>
    <dbReference type="NCBI Taxonomy" id="1393034"/>
    <lineage>
        <taxon>Bacteria</taxon>
        <taxon>Bacillati</taxon>
        <taxon>Actinomycetota</taxon>
        <taxon>Coriobacteriia</taxon>
        <taxon>Coriobacteriales</taxon>
        <taxon>Atopobiaceae</taxon>
        <taxon>Atopobium</taxon>
    </lineage>
</organism>
<dbReference type="InterPro" id="IPR036188">
    <property type="entry name" value="FAD/NAD-bd_sf"/>
</dbReference>
<dbReference type="InterPro" id="IPR050097">
    <property type="entry name" value="Ferredoxin-NADP_redctase_2"/>
</dbReference>
<dbReference type="PROSITE" id="PS00573">
    <property type="entry name" value="PYRIDINE_REDOX_2"/>
    <property type="match status" value="1"/>
</dbReference>
<name>A0A133XS96_9ACTN</name>
<keyword evidence="1" id="KW-0285">Flavoprotein</keyword>
<evidence type="ECO:0000256" key="4">
    <source>
        <dbReference type="ARBA" id="ARBA00023157"/>
    </source>
</evidence>
<evidence type="ECO:0000256" key="2">
    <source>
        <dbReference type="ARBA" id="ARBA00022827"/>
    </source>
</evidence>
<keyword evidence="3" id="KW-0560">Oxidoreductase</keyword>
<keyword evidence="2" id="KW-0274">FAD</keyword>
<reference evidence="9" key="1">
    <citation type="submission" date="2016-01" db="EMBL/GenBank/DDBJ databases">
        <authorList>
            <person name="Mitreva M."/>
            <person name="Pepin K.H."/>
            <person name="Mihindukulasuriya K.A."/>
            <person name="Fulton R."/>
            <person name="Fronick C."/>
            <person name="O'Laughlin M."/>
            <person name="Miner T."/>
            <person name="Herter B."/>
            <person name="Rosa B.A."/>
            <person name="Cordes M."/>
            <person name="Tomlinson C."/>
            <person name="Wollam A."/>
            <person name="Palsikar V.B."/>
            <person name="Mardis E.R."/>
            <person name="Wilson R.K."/>
        </authorList>
    </citation>
    <scope>NUCLEOTIDE SEQUENCE [LARGE SCALE GENOMIC DNA]</scope>
    <source>
        <strain evidence="9">DNF00019</strain>
    </source>
</reference>
<dbReference type="PRINTS" id="PR00368">
    <property type="entry name" value="FADPNR"/>
</dbReference>
<evidence type="ECO:0000259" key="7">
    <source>
        <dbReference type="Pfam" id="PF07992"/>
    </source>
</evidence>
<dbReference type="Proteomes" id="UP000070675">
    <property type="component" value="Unassembled WGS sequence"/>
</dbReference>
<dbReference type="Pfam" id="PF07992">
    <property type="entry name" value="Pyr_redox_2"/>
    <property type="match status" value="1"/>
</dbReference>
<dbReference type="AlphaFoldDB" id="A0A133XS96"/>
<comment type="caution">
    <text evidence="8">The sequence shown here is derived from an EMBL/GenBank/DDBJ whole genome shotgun (WGS) entry which is preliminary data.</text>
</comment>
<dbReference type="PATRIC" id="fig|1393034.3.peg.991"/>
<protein>
    <submittedName>
        <fullName evidence="8">Putative thioredoxin-disulfide reductase</fullName>
    </submittedName>
</protein>
<dbReference type="InterPro" id="IPR008255">
    <property type="entry name" value="Pyr_nucl-diS_OxRdtase_2_AS"/>
</dbReference>
<gene>
    <name evidence="8" type="ORF">HMPREF3192_01027</name>
</gene>
<evidence type="ECO:0000313" key="8">
    <source>
        <dbReference type="EMBL" id="KXB33798.1"/>
    </source>
</evidence>
<evidence type="ECO:0000313" key="9">
    <source>
        <dbReference type="Proteomes" id="UP000070675"/>
    </source>
</evidence>
<dbReference type="InterPro" id="IPR023753">
    <property type="entry name" value="FAD/NAD-binding_dom"/>
</dbReference>
<sequence>MLFGGVLVNTVYHDIIIVGAGPAGLAAAIYATRAMSDALALEQTAVGGQVITTTDIDNYPGAPQTNGFELMQSMEQQARDLGAQIQSDKISAIEKNPSTQLFELRSADDQTLYTAKAVIYAAGATPRRAGFTNEQKFTGQGISYCGTCDGMFYRGKTVFVVGGGNTAVEEALFLTRFATQVVMIVRKDHLRASQALIERLKTNEKVSIRYNTSIVAVHGEQLLTSIDFKDEKTAEISAQSFDEGSCGIFVFTGQTPASEAVKGLVELTDAGAIKTDVRLQTKTAGLFAAGDVRDTPLRQIITAAADGALAASGAAAYVGSRME</sequence>
<dbReference type="GO" id="GO:0004791">
    <property type="term" value="F:thioredoxin-disulfide reductase (NADPH) activity"/>
    <property type="evidence" value="ECO:0007669"/>
    <property type="project" value="UniProtKB-EC"/>
</dbReference>
<dbReference type="STRING" id="1393034.HMPREF3192_01027"/>
<dbReference type="PRINTS" id="PR00469">
    <property type="entry name" value="PNDRDTASEII"/>
</dbReference>
<keyword evidence="9" id="KW-1185">Reference proteome</keyword>
<keyword evidence="5" id="KW-0676">Redox-active center</keyword>
<keyword evidence="4" id="KW-1015">Disulfide bond</keyword>
<proteinExistence type="predicted"/>
<feature type="domain" description="FAD/NAD(P)-binding" evidence="7">
    <location>
        <begin position="13"/>
        <end position="307"/>
    </location>
</feature>